<comment type="caution">
    <text evidence="1">The sequence shown here is derived from an EMBL/GenBank/DDBJ whole genome shotgun (WGS) entry which is preliminary data.</text>
</comment>
<reference evidence="1 2" key="1">
    <citation type="submission" date="2018-06" db="EMBL/GenBank/DDBJ databases">
        <title>Genomic Encyclopedia of Type Strains, Phase III (KMG-III): the genomes of soil and plant-associated and newly described type strains.</title>
        <authorList>
            <person name="Whitman W."/>
        </authorList>
    </citation>
    <scope>NUCLEOTIDE SEQUENCE [LARGE SCALE GENOMIC DNA]</scope>
    <source>
        <strain evidence="1 2">CECT 7945</strain>
    </source>
</reference>
<evidence type="ECO:0000313" key="1">
    <source>
        <dbReference type="EMBL" id="PYE81837.1"/>
    </source>
</evidence>
<protein>
    <submittedName>
        <fullName evidence="1">Uncharacterized protein</fullName>
    </submittedName>
</protein>
<organism evidence="1 2">
    <name type="scientific">Winogradskyella epiphytica</name>
    <dbReference type="NCBI Taxonomy" id="262005"/>
    <lineage>
        <taxon>Bacteria</taxon>
        <taxon>Pseudomonadati</taxon>
        <taxon>Bacteroidota</taxon>
        <taxon>Flavobacteriia</taxon>
        <taxon>Flavobacteriales</taxon>
        <taxon>Flavobacteriaceae</taxon>
        <taxon>Winogradskyella</taxon>
    </lineage>
</organism>
<gene>
    <name evidence="1" type="ORF">DFQ11_102414</name>
</gene>
<dbReference type="OrthoDB" id="1135024at2"/>
<keyword evidence="2" id="KW-1185">Reference proteome</keyword>
<name>A0A2V4YEC5_9FLAO</name>
<dbReference type="AlphaFoldDB" id="A0A2V4YEC5"/>
<dbReference type="EMBL" id="QJTD01000002">
    <property type="protein sequence ID" value="PYE81837.1"/>
    <property type="molecule type" value="Genomic_DNA"/>
</dbReference>
<accession>A0A2V4YEC5</accession>
<proteinExistence type="predicted"/>
<evidence type="ECO:0000313" key="2">
    <source>
        <dbReference type="Proteomes" id="UP000248054"/>
    </source>
</evidence>
<dbReference type="Proteomes" id="UP000248054">
    <property type="component" value="Unassembled WGS sequence"/>
</dbReference>
<dbReference type="RefSeq" id="WP_110475214.1">
    <property type="nucleotide sequence ID" value="NZ_BMWQ01000002.1"/>
</dbReference>
<sequence>MKKFILIVFALFIGLNVYGQRRRNMNNIPQTNREPTEQEIAKFEREREERKQEYIANFLTTLEADDFQKEIIKQHLNSYYEAKMALYKMRFEREFKREKAIKNLDDTHFSELKDLISEGDMLKIKDMIQGDFNEKEVVKKKRKNKKKKNRKKD</sequence>